<comment type="caution">
    <text evidence="13">The sequence shown here is derived from an EMBL/GenBank/DDBJ whole genome shotgun (WGS) entry which is preliminary data.</text>
</comment>
<organism evidence="13 14">
    <name type="scientific">Argiope bruennichi</name>
    <name type="common">Wasp spider</name>
    <name type="synonym">Aranea bruennichi</name>
    <dbReference type="NCBI Taxonomy" id="94029"/>
    <lineage>
        <taxon>Eukaryota</taxon>
        <taxon>Metazoa</taxon>
        <taxon>Ecdysozoa</taxon>
        <taxon>Arthropoda</taxon>
        <taxon>Chelicerata</taxon>
        <taxon>Arachnida</taxon>
        <taxon>Araneae</taxon>
        <taxon>Araneomorphae</taxon>
        <taxon>Entelegynae</taxon>
        <taxon>Araneoidea</taxon>
        <taxon>Araneidae</taxon>
        <taxon>Argiope</taxon>
    </lineage>
</organism>
<evidence type="ECO:0000313" key="14">
    <source>
        <dbReference type="Proteomes" id="UP000807504"/>
    </source>
</evidence>
<dbReference type="InterPro" id="IPR025724">
    <property type="entry name" value="GAG-pre-integrase_dom"/>
</dbReference>
<dbReference type="InterPro" id="IPR001584">
    <property type="entry name" value="Integrase_cat-core"/>
</dbReference>
<name>A0A8T0EWA5_ARGBR</name>
<keyword evidence="4 11" id="KW-0812">Transmembrane</keyword>
<dbReference type="Pfam" id="PF22936">
    <property type="entry name" value="Pol_BBD"/>
    <property type="match status" value="1"/>
</dbReference>
<dbReference type="Pfam" id="PF00665">
    <property type="entry name" value="rve"/>
    <property type="match status" value="1"/>
</dbReference>
<dbReference type="InterPro" id="IPR036397">
    <property type="entry name" value="RNaseH_sf"/>
</dbReference>
<dbReference type="Pfam" id="PF13976">
    <property type="entry name" value="gag_pre-integrs"/>
    <property type="match status" value="1"/>
</dbReference>
<dbReference type="InterPro" id="IPR057670">
    <property type="entry name" value="SH3_retrovirus"/>
</dbReference>
<evidence type="ECO:0000256" key="9">
    <source>
        <dbReference type="ARBA" id="ARBA00023211"/>
    </source>
</evidence>
<feature type="compositionally biased region" description="Polar residues" evidence="10">
    <location>
        <begin position="443"/>
        <end position="453"/>
    </location>
</feature>
<dbReference type="GO" id="GO:0003676">
    <property type="term" value="F:nucleic acid binding"/>
    <property type="evidence" value="ECO:0007669"/>
    <property type="project" value="InterPro"/>
</dbReference>
<dbReference type="InterPro" id="IPR054722">
    <property type="entry name" value="PolX-like_BBD"/>
</dbReference>
<dbReference type="SUPFAM" id="SSF56300">
    <property type="entry name" value="Metallo-dependent phosphatases"/>
    <property type="match status" value="2"/>
</dbReference>
<reference evidence="13" key="2">
    <citation type="submission" date="2020-06" db="EMBL/GenBank/DDBJ databases">
        <authorList>
            <person name="Sheffer M."/>
        </authorList>
    </citation>
    <scope>NUCLEOTIDE SEQUENCE</scope>
</reference>
<evidence type="ECO:0000256" key="11">
    <source>
        <dbReference type="SAM" id="Phobius"/>
    </source>
</evidence>
<keyword evidence="6" id="KW-0378">Hydrolase</keyword>
<feature type="transmembrane region" description="Helical" evidence="11">
    <location>
        <begin position="1233"/>
        <end position="1250"/>
    </location>
</feature>
<dbReference type="PROSITE" id="PS50994">
    <property type="entry name" value="INTEGRASE"/>
    <property type="match status" value="1"/>
</dbReference>
<keyword evidence="9" id="KW-0464">Manganese</keyword>
<evidence type="ECO:0000256" key="10">
    <source>
        <dbReference type="SAM" id="MobiDB-lite"/>
    </source>
</evidence>
<keyword evidence="8 11" id="KW-0472">Membrane</keyword>
<dbReference type="Pfam" id="PF00149">
    <property type="entry name" value="Metallophos"/>
    <property type="match status" value="1"/>
</dbReference>
<dbReference type="GO" id="GO:0046872">
    <property type="term" value="F:metal ion binding"/>
    <property type="evidence" value="ECO:0007669"/>
    <property type="project" value="UniProtKB-KW"/>
</dbReference>
<dbReference type="Gene3D" id="3.60.21.10">
    <property type="match status" value="1"/>
</dbReference>
<keyword evidence="7 11" id="KW-1133">Transmembrane helix</keyword>
<dbReference type="InterPro" id="IPR012337">
    <property type="entry name" value="RNaseH-like_sf"/>
</dbReference>
<dbReference type="EMBL" id="JABXBU010001863">
    <property type="protein sequence ID" value="KAF8781877.1"/>
    <property type="molecule type" value="Genomic_DNA"/>
</dbReference>
<dbReference type="InterPro" id="IPR029052">
    <property type="entry name" value="Metallo-depent_PP-like"/>
</dbReference>
<dbReference type="SUPFAM" id="SSF53098">
    <property type="entry name" value="Ribonuclease H-like"/>
    <property type="match status" value="1"/>
</dbReference>
<comment type="similarity">
    <text evidence="3">Belongs to the metallophosphoesterase superfamily. MPPE1 family.</text>
</comment>
<accession>A0A8T0EWA5</accession>
<evidence type="ECO:0000256" key="7">
    <source>
        <dbReference type="ARBA" id="ARBA00022989"/>
    </source>
</evidence>
<evidence type="ECO:0000256" key="5">
    <source>
        <dbReference type="ARBA" id="ARBA00022723"/>
    </source>
</evidence>
<keyword evidence="5" id="KW-0479">Metal-binding</keyword>
<dbReference type="InterPro" id="IPR033308">
    <property type="entry name" value="PGAP5/Cdc1/Ted1"/>
</dbReference>
<comment type="subcellular location">
    <subcellularLocation>
        <location evidence="2">Membrane</location>
        <topology evidence="2">Multi-pass membrane protein</topology>
    </subcellularLocation>
</comment>
<dbReference type="AlphaFoldDB" id="A0A8T0EWA5"/>
<evidence type="ECO:0000256" key="8">
    <source>
        <dbReference type="ARBA" id="ARBA00023136"/>
    </source>
</evidence>
<gene>
    <name evidence="13" type="ORF">HNY73_012220</name>
</gene>
<dbReference type="Gene3D" id="3.30.890.10">
    <property type="entry name" value="Methyl-cpg-binding Protein 2, Chain A"/>
    <property type="match status" value="1"/>
</dbReference>
<reference evidence="13" key="1">
    <citation type="journal article" date="2020" name="bioRxiv">
        <title>Chromosome-level reference genome of the European wasp spider Argiope bruennichi: a resource for studies on range expansion and evolutionary adaptation.</title>
        <authorList>
            <person name="Sheffer M.M."/>
            <person name="Hoppe A."/>
            <person name="Krehenwinkel H."/>
            <person name="Uhl G."/>
            <person name="Kuss A.W."/>
            <person name="Jensen L."/>
            <person name="Jensen C."/>
            <person name="Gillespie R.G."/>
            <person name="Hoff K.J."/>
            <person name="Prost S."/>
        </authorList>
    </citation>
    <scope>NUCLEOTIDE SEQUENCE</scope>
</reference>
<dbReference type="GO" id="GO:0015074">
    <property type="term" value="P:DNA integration"/>
    <property type="evidence" value="ECO:0007669"/>
    <property type="project" value="InterPro"/>
</dbReference>
<dbReference type="PANTHER" id="PTHR13315:SF0">
    <property type="entry name" value="METALLOPHOSPHOESTERASE 1"/>
    <property type="match status" value="1"/>
</dbReference>
<feature type="region of interest" description="Disordered" evidence="10">
    <location>
        <begin position="948"/>
        <end position="1002"/>
    </location>
</feature>
<dbReference type="Pfam" id="PF25597">
    <property type="entry name" value="SH3_retrovirus"/>
    <property type="match status" value="1"/>
</dbReference>
<dbReference type="GO" id="GO:0016787">
    <property type="term" value="F:hydrolase activity"/>
    <property type="evidence" value="ECO:0007669"/>
    <property type="project" value="UniProtKB-KW"/>
</dbReference>
<protein>
    <submittedName>
        <fullName evidence="13">Retrovirus-related Pol polyprotein like</fullName>
    </submittedName>
</protein>
<dbReference type="GO" id="GO:0006506">
    <property type="term" value="P:GPI anchor biosynthetic process"/>
    <property type="evidence" value="ECO:0007669"/>
    <property type="project" value="InterPro"/>
</dbReference>
<comment type="cofactor">
    <cofactor evidence="1">
        <name>Mn(2+)</name>
        <dbReference type="ChEBI" id="CHEBI:29035"/>
    </cofactor>
</comment>
<evidence type="ECO:0000259" key="12">
    <source>
        <dbReference type="PROSITE" id="PS50994"/>
    </source>
</evidence>
<keyword evidence="14" id="KW-1185">Reference proteome</keyword>
<dbReference type="InterPro" id="IPR004843">
    <property type="entry name" value="Calcineurin-like_PHP"/>
</dbReference>
<evidence type="ECO:0000256" key="3">
    <source>
        <dbReference type="ARBA" id="ARBA00008895"/>
    </source>
</evidence>
<evidence type="ECO:0000256" key="4">
    <source>
        <dbReference type="ARBA" id="ARBA00022692"/>
    </source>
</evidence>
<evidence type="ECO:0000256" key="1">
    <source>
        <dbReference type="ARBA" id="ARBA00001936"/>
    </source>
</evidence>
<dbReference type="Gene3D" id="3.30.420.10">
    <property type="entry name" value="Ribonuclease H-like superfamily/Ribonuclease H"/>
    <property type="match status" value="1"/>
</dbReference>
<sequence length="1264" mass="145722">MLLADVHLLGPRFGHWFDKLRREWQMYRTFQTAMTLHNPQVVFILGDIFDEGHHCNEAQFNNYVKRFHSVFSVPENTKLHVVIGNHDIGFHYGISPQLKERFERSFNTSSVELLTINNNIFVLVNSMALHGDNCFLCKPAEEKLKDISEMLRCAKNGGTSNNCKKYKSLPPYSPPIFLQHFPLYRPSDSHCSEPDAAPKQIINEPFREFWDCLARGSTSKFTSPSMEVSIEKLNANNYSTWKEDVKVVLMEKGSWRIITEEEKVPTKLLGTEGEERTYQKLLKDYNLRKDRAYSVIYLSSEKEYRLLIAGIEDPVVAWKILEEHFRPESRARAIGLTDEFFSCRVCPDEDIGIYAARLKHISAQLADCGKPIQDWYQAFQLIRYLPPDYAGIVQAIYRWKDEDFKANKVLSELLAEEARLKQSSKDQEMFACETKMNSLKLTKVNARNNPGSHGKVESTNKVKGRRGKNQKRRPRSFSRKGQNTSLIIEDNISATTSITPGIWIFDTAATSHFSCDKDLMLNYRPVKGAEVSVAIGGVTCPIEGTGEVELDFYKNGERETITLLNVLYSPKLKQNLISGSKIDKAGHNFVCNKDVLNVYHKDGHKLFYAKRQGGLYYVTPNYHKNVKSKVSKGNLKSNDDILSTSVNDLNVWHKRYCHINTKYIVNTSNNKSVRGLPDFKNNRINCEPCKIAKSKRKTFKSIGKVRSNKPLELLHMDLCGPIQNTAIGGYRYFLTITDDYSRKVNVYPVKQKRDIFKCFRNYQNRVERYLNSKIVSVRTDNGLEFCNSEFEALLDEQGIRAERTNTYTPEQNGISERYNYTAMDGVKAMLNDSGLGNHFWAEALFCFTYVWNRVCHDKQKLTPIELFSGNKPSVKHFKTFGAAAFLGIPKQQRRKLDMRAKKGIMVGYAQRTRGYRIWLPNERKIIESINVNFDEDVADRSGAVLDPPKTVSLKFDNPASNTDTDQESNKSYSDSDDSSETTEFKMETTPGTSKRDESQSVSPMKFSLVRTAVPRKKGSRTDIYYYVSGSKTRLRSHEDVRKFCESNNLPYNENRFNFSDVEIPTCYNSALRTPQANEWYKAMLDEILVMNNRKVWNLVQKPPNSKIIGCRWVFTTKSDDQGKIVRLQWSHCQLDVKCAYLYASLDENILMSQPQGFEDPNKPEYVLDYLEPRAVFSGHTHHGCFTIHRERIPEWTIPSFSWRNKNDPSFILAAFAPDTFLVSKCYMPKESTVINLYMIGVFLIAVWIYFSRYRYFKGTFYKEK</sequence>
<dbReference type="GO" id="GO:0016020">
    <property type="term" value="C:membrane"/>
    <property type="evidence" value="ECO:0007669"/>
    <property type="project" value="UniProtKB-SubCell"/>
</dbReference>
<dbReference type="Pfam" id="PF14223">
    <property type="entry name" value="Retrotran_gag_2"/>
    <property type="match status" value="1"/>
</dbReference>
<feature type="domain" description="Integrase catalytic" evidence="12">
    <location>
        <begin position="706"/>
        <end position="871"/>
    </location>
</feature>
<dbReference type="PANTHER" id="PTHR13315">
    <property type="entry name" value="METALLO PHOSPHOESTERASE RELATED"/>
    <property type="match status" value="1"/>
</dbReference>
<dbReference type="Proteomes" id="UP000807504">
    <property type="component" value="Unassembled WGS sequence"/>
</dbReference>
<feature type="compositionally biased region" description="Basic residues" evidence="10">
    <location>
        <begin position="462"/>
        <end position="478"/>
    </location>
</feature>
<evidence type="ECO:0000256" key="2">
    <source>
        <dbReference type="ARBA" id="ARBA00004141"/>
    </source>
</evidence>
<proteinExistence type="inferred from homology"/>
<evidence type="ECO:0000256" key="6">
    <source>
        <dbReference type="ARBA" id="ARBA00022801"/>
    </source>
</evidence>
<feature type="region of interest" description="Disordered" evidence="10">
    <location>
        <begin position="443"/>
        <end position="480"/>
    </location>
</feature>
<evidence type="ECO:0000313" key="13">
    <source>
        <dbReference type="EMBL" id="KAF8781877.1"/>
    </source>
</evidence>